<reference evidence="1 2" key="1">
    <citation type="submission" date="2018-11" db="EMBL/GenBank/DDBJ databases">
        <authorList>
            <consortium name="Pathogen Informatics"/>
        </authorList>
    </citation>
    <scope>NUCLEOTIDE SEQUENCE [LARGE SCALE GENOMIC DNA]</scope>
</reference>
<proteinExistence type="predicted"/>
<keyword evidence="2" id="KW-1185">Reference proteome</keyword>
<evidence type="ECO:0000313" key="1">
    <source>
        <dbReference type="EMBL" id="VDM85144.1"/>
    </source>
</evidence>
<evidence type="ECO:0000313" key="2">
    <source>
        <dbReference type="Proteomes" id="UP000270094"/>
    </source>
</evidence>
<protein>
    <submittedName>
        <fullName evidence="1">Uncharacterized protein</fullName>
    </submittedName>
</protein>
<gene>
    <name evidence="1" type="ORF">SVUK_LOCUS20142</name>
</gene>
<name>A0A3P7K1I0_STRVU</name>
<dbReference type="AlphaFoldDB" id="A0A3P7K1I0"/>
<dbReference type="EMBL" id="UYYB01136698">
    <property type="protein sequence ID" value="VDM85144.1"/>
    <property type="molecule type" value="Genomic_DNA"/>
</dbReference>
<dbReference type="OrthoDB" id="6086505at2759"/>
<sequence>MGKLAGQRLLDYASMFPALTIEDLFYTGIVAEVADVRRVQWGVSMLANAGVGIVCC</sequence>
<dbReference type="Proteomes" id="UP000270094">
    <property type="component" value="Unassembled WGS sequence"/>
</dbReference>
<organism evidence="1 2">
    <name type="scientific">Strongylus vulgaris</name>
    <name type="common">Blood worm</name>
    <dbReference type="NCBI Taxonomy" id="40348"/>
    <lineage>
        <taxon>Eukaryota</taxon>
        <taxon>Metazoa</taxon>
        <taxon>Ecdysozoa</taxon>
        <taxon>Nematoda</taxon>
        <taxon>Chromadorea</taxon>
        <taxon>Rhabditida</taxon>
        <taxon>Rhabditina</taxon>
        <taxon>Rhabditomorpha</taxon>
        <taxon>Strongyloidea</taxon>
        <taxon>Strongylidae</taxon>
        <taxon>Strongylus</taxon>
    </lineage>
</organism>
<accession>A0A3P7K1I0</accession>